<evidence type="ECO:0000313" key="2">
    <source>
        <dbReference type="Proteomes" id="UP001279410"/>
    </source>
</evidence>
<dbReference type="GO" id="GO:0016301">
    <property type="term" value="F:kinase activity"/>
    <property type="evidence" value="ECO:0007669"/>
    <property type="project" value="UniProtKB-KW"/>
</dbReference>
<sequence>MTFKLTSHVLQFATLTTRGHSLKILSVHNRDDFLIFPGDLLGSSHRIQTFLGEGGSGYVATSEDTQNRNCSSVMTLIIQQSCSAQTEASEESVITQSPSVCVGLEPSQSLLYTTQI</sequence>
<keyword evidence="1" id="KW-0238">DNA-binding</keyword>
<proteinExistence type="predicted"/>
<keyword evidence="1" id="KW-0808">Transferase</keyword>
<keyword evidence="1" id="KW-0418">Kinase</keyword>
<keyword evidence="2" id="KW-1185">Reference proteome</keyword>
<organism evidence="1 2">
    <name type="scientific">Lates japonicus</name>
    <name type="common">Japanese lates</name>
    <dbReference type="NCBI Taxonomy" id="270547"/>
    <lineage>
        <taxon>Eukaryota</taxon>
        <taxon>Metazoa</taxon>
        <taxon>Chordata</taxon>
        <taxon>Craniata</taxon>
        <taxon>Vertebrata</taxon>
        <taxon>Euteleostomi</taxon>
        <taxon>Actinopterygii</taxon>
        <taxon>Neopterygii</taxon>
        <taxon>Teleostei</taxon>
        <taxon>Neoteleostei</taxon>
        <taxon>Acanthomorphata</taxon>
        <taxon>Carangaria</taxon>
        <taxon>Carangaria incertae sedis</taxon>
        <taxon>Centropomidae</taxon>
        <taxon>Lates</taxon>
    </lineage>
</organism>
<gene>
    <name evidence="1" type="ORF">AKAME5_000759200</name>
</gene>
<accession>A0AAD3MHZ1</accession>
<dbReference type="GO" id="GO:0003677">
    <property type="term" value="F:DNA binding"/>
    <property type="evidence" value="ECO:0007669"/>
    <property type="project" value="UniProtKB-KW"/>
</dbReference>
<dbReference type="EMBL" id="BRZM01000020">
    <property type="protein sequence ID" value="GLD55047.1"/>
    <property type="molecule type" value="Genomic_DNA"/>
</dbReference>
<name>A0AAD3MHZ1_LATJO</name>
<keyword evidence="1" id="KW-0371">Homeobox</keyword>
<reference evidence="1" key="1">
    <citation type="submission" date="2022-08" db="EMBL/GenBank/DDBJ databases">
        <title>Genome sequencing of akame (Lates japonicus).</title>
        <authorList>
            <person name="Hashiguchi Y."/>
            <person name="Takahashi H."/>
        </authorList>
    </citation>
    <scope>NUCLEOTIDE SEQUENCE</scope>
    <source>
        <strain evidence="1">Kochi</strain>
    </source>
</reference>
<dbReference type="AlphaFoldDB" id="A0AAD3MHZ1"/>
<dbReference type="Proteomes" id="UP001279410">
    <property type="component" value="Unassembled WGS sequence"/>
</dbReference>
<protein>
    <submittedName>
        <fullName evidence="1">Homeodomain-interacting protein kinase 2-like protein</fullName>
    </submittedName>
</protein>
<evidence type="ECO:0000313" key="1">
    <source>
        <dbReference type="EMBL" id="GLD55047.1"/>
    </source>
</evidence>
<comment type="caution">
    <text evidence="1">The sequence shown here is derived from an EMBL/GenBank/DDBJ whole genome shotgun (WGS) entry which is preliminary data.</text>
</comment>